<protein>
    <submittedName>
        <fullName evidence="3">Ubiquinol-cytochrome-c reductase complex assembly factor 1-like</fullName>
    </submittedName>
</protein>
<dbReference type="GO" id="GO:0034551">
    <property type="term" value="P:mitochondrial respiratory chain complex III assembly"/>
    <property type="evidence" value="ECO:0007669"/>
    <property type="project" value="TreeGrafter"/>
</dbReference>
<evidence type="ECO:0000313" key="3">
    <source>
        <dbReference type="EMBL" id="CAB3267526.1"/>
    </source>
</evidence>
<dbReference type="InterPro" id="IPR021150">
    <property type="entry name" value="Ubiq_cyt_c_chap"/>
</dbReference>
<dbReference type="AlphaFoldDB" id="A0A6F9DX29"/>
<dbReference type="PANTHER" id="PTHR12184:SF1">
    <property type="entry name" value="UBIQUINOL-CYTOCHROME-C REDUCTASE COMPLEX ASSEMBLY FACTOR 1"/>
    <property type="match status" value="1"/>
</dbReference>
<dbReference type="GO" id="GO:0005739">
    <property type="term" value="C:mitochondrion"/>
    <property type="evidence" value="ECO:0007669"/>
    <property type="project" value="TreeGrafter"/>
</dbReference>
<organism evidence="3">
    <name type="scientific">Phallusia mammillata</name>
    <dbReference type="NCBI Taxonomy" id="59560"/>
    <lineage>
        <taxon>Eukaryota</taxon>
        <taxon>Metazoa</taxon>
        <taxon>Chordata</taxon>
        <taxon>Tunicata</taxon>
        <taxon>Ascidiacea</taxon>
        <taxon>Phlebobranchia</taxon>
        <taxon>Ascidiidae</taxon>
        <taxon>Phallusia</taxon>
    </lineage>
</organism>
<dbReference type="Pfam" id="PF03981">
    <property type="entry name" value="Ubiq_cyt_C_chap"/>
    <property type="match status" value="1"/>
</dbReference>
<sequence>MSCLKTFFALHPIMRLQNRGFCLANLSNRWITNAQRPKDNFLQCTNCLKNYPLVSNRCYATALSEKLKKGAYRFGIILPSKYKYRHLEDAAYVLLNSIYMKVQHTKLRENAGLEDSFNMWTRVVFVHLWCIFMRLKQEGRDGEIVIRKMTNLMWNDLNSRYDKFQDEIKERLKVREIMKENYNAIHMFFAFLDEGILSGDAQLASALWSTIYESNTYESEAWHVEALVHYIRFITNHIDQLEMEELILKPQSLEWPVPSEFL</sequence>
<feature type="domain" description="Ubiquinol-cytochrome c chaperone" evidence="2">
    <location>
        <begin position="111"/>
        <end position="248"/>
    </location>
</feature>
<dbReference type="EMBL" id="LR791664">
    <property type="protein sequence ID" value="CAB3267526.1"/>
    <property type="molecule type" value="mRNA"/>
</dbReference>
<dbReference type="InterPro" id="IPR007129">
    <property type="entry name" value="Ubiqinol_cyt_c_chaperone_CPB3"/>
</dbReference>
<evidence type="ECO:0000256" key="1">
    <source>
        <dbReference type="ARBA" id="ARBA00006407"/>
    </source>
</evidence>
<evidence type="ECO:0000259" key="2">
    <source>
        <dbReference type="Pfam" id="PF03981"/>
    </source>
</evidence>
<reference evidence="3" key="1">
    <citation type="submission" date="2020-04" db="EMBL/GenBank/DDBJ databases">
        <authorList>
            <person name="Neveu A P."/>
        </authorList>
    </citation>
    <scope>NUCLEOTIDE SEQUENCE</scope>
    <source>
        <tissue evidence="3">Whole embryo</tissue>
    </source>
</reference>
<accession>A0A6F9DX29</accession>
<dbReference type="PANTHER" id="PTHR12184">
    <property type="entry name" value="UBIQUINOL-CYTOCHROME C REDUCTASE COMPLEX ASSEMBLY FACTOR 1 FAMILY MEMBER"/>
    <property type="match status" value="1"/>
</dbReference>
<proteinExistence type="evidence at transcript level"/>
<name>A0A6F9DX29_9ASCI</name>
<comment type="similarity">
    <text evidence="1">Belongs to the CBP3 family.</text>
</comment>
<gene>
    <name evidence="3" type="primary">Uqcc1</name>
</gene>